<sequence>MKKFIWIISIVGLLFMLFPISVFIINFSKHKISNDITQWGSFGDYIGGTLNTIIALASLIILAYLTHIVNVNSSEHNKNVNLLLRKLDSYEKISIYLMQIRQNKFKLYQELAYIEGAIARDQNADLNSYIEEMQVNLVFYKNLFYLIDSFSLMHGHLYKYDFNSNDFKQLQQHSNITYTYIEEILKRISTKNLPFPRKEDKEIFFTRLEQNFTTFLEKLHLELK</sequence>
<proteinExistence type="predicted"/>
<evidence type="ECO:0000313" key="2">
    <source>
        <dbReference type="EMBL" id="OXE99991.1"/>
    </source>
</evidence>
<evidence type="ECO:0000313" key="3">
    <source>
        <dbReference type="Proteomes" id="UP000214684"/>
    </source>
</evidence>
<keyword evidence="3" id="KW-1185">Reference proteome</keyword>
<accession>A0A227NSC2</accession>
<comment type="caution">
    <text evidence="2">The sequence shown here is derived from an EMBL/GenBank/DDBJ whole genome shotgun (WGS) entry which is preliminary data.</text>
</comment>
<dbReference type="RefSeq" id="WP_089481401.1">
    <property type="nucleotide sequence ID" value="NZ_MUGS01000057.1"/>
</dbReference>
<dbReference type="EMBL" id="MUGS01000057">
    <property type="protein sequence ID" value="OXE99991.1"/>
    <property type="molecule type" value="Genomic_DNA"/>
</dbReference>
<reference evidence="2 3" key="1">
    <citation type="submission" date="2016-11" db="EMBL/GenBank/DDBJ databases">
        <title>Whole genomes of Flavobacteriaceae.</title>
        <authorList>
            <person name="Stine C."/>
            <person name="Li C."/>
            <person name="Tadesse D."/>
        </authorList>
    </citation>
    <scope>NUCLEOTIDE SEQUENCE [LARGE SCALE GENOMIC DNA]</scope>
    <source>
        <strain evidence="2 3">DSM 24704</strain>
    </source>
</reference>
<organism evidence="2 3">
    <name type="scientific">Flavobacterium araucananum</name>
    <dbReference type="NCBI Taxonomy" id="946678"/>
    <lineage>
        <taxon>Bacteria</taxon>
        <taxon>Pseudomonadati</taxon>
        <taxon>Bacteroidota</taxon>
        <taxon>Flavobacteriia</taxon>
        <taxon>Flavobacteriales</taxon>
        <taxon>Flavobacteriaceae</taxon>
        <taxon>Flavobacterium</taxon>
    </lineage>
</organism>
<keyword evidence="1" id="KW-0812">Transmembrane</keyword>
<dbReference type="OrthoDB" id="1261799at2"/>
<gene>
    <name evidence="2" type="ORF">B0A64_20755</name>
</gene>
<name>A0A227NSC2_9FLAO</name>
<feature type="transmembrane region" description="Helical" evidence="1">
    <location>
        <begin position="6"/>
        <end position="25"/>
    </location>
</feature>
<dbReference type="Proteomes" id="UP000214684">
    <property type="component" value="Unassembled WGS sequence"/>
</dbReference>
<feature type="transmembrane region" description="Helical" evidence="1">
    <location>
        <begin position="45"/>
        <end position="65"/>
    </location>
</feature>
<keyword evidence="1" id="KW-1133">Transmembrane helix</keyword>
<keyword evidence="1" id="KW-0472">Membrane</keyword>
<evidence type="ECO:0008006" key="4">
    <source>
        <dbReference type="Google" id="ProtNLM"/>
    </source>
</evidence>
<dbReference type="AlphaFoldDB" id="A0A227NSC2"/>
<evidence type="ECO:0000256" key="1">
    <source>
        <dbReference type="SAM" id="Phobius"/>
    </source>
</evidence>
<protein>
    <recommendedName>
        <fullName evidence="4">Phage abortive infection protein</fullName>
    </recommendedName>
</protein>